<dbReference type="CDD" id="cd01389">
    <property type="entry name" value="HMG-box_ROX1-like"/>
    <property type="match status" value="1"/>
</dbReference>
<dbReference type="AlphaFoldDB" id="A0AAJ0LWE2"/>
<proteinExistence type="predicted"/>
<name>A0AAJ0LWE2_9PEZI</name>
<dbReference type="Gene3D" id="1.10.30.10">
    <property type="entry name" value="High mobility group box domain"/>
    <property type="match status" value="1"/>
</dbReference>
<dbReference type="PANTHER" id="PTHR45789:SF2">
    <property type="entry name" value="FI18025P1"/>
    <property type="match status" value="1"/>
</dbReference>
<feature type="region of interest" description="Disordered" evidence="4">
    <location>
        <begin position="454"/>
        <end position="583"/>
    </location>
</feature>
<feature type="region of interest" description="Disordered" evidence="4">
    <location>
        <begin position="390"/>
        <end position="431"/>
    </location>
</feature>
<feature type="region of interest" description="Disordered" evidence="4">
    <location>
        <begin position="127"/>
        <end position="206"/>
    </location>
</feature>
<dbReference type="GO" id="GO:0000981">
    <property type="term" value="F:DNA-binding transcription factor activity, RNA polymerase II-specific"/>
    <property type="evidence" value="ECO:0007669"/>
    <property type="project" value="TreeGrafter"/>
</dbReference>
<dbReference type="PROSITE" id="PS50118">
    <property type="entry name" value="HMG_BOX_2"/>
    <property type="match status" value="1"/>
</dbReference>
<dbReference type="GO" id="GO:0000978">
    <property type="term" value="F:RNA polymerase II cis-regulatory region sequence-specific DNA binding"/>
    <property type="evidence" value="ECO:0007669"/>
    <property type="project" value="TreeGrafter"/>
</dbReference>
<organism evidence="6 7">
    <name type="scientific">Extremus antarcticus</name>
    <dbReference type="NCBI Taxonomy" id="702011"/>
    <lineage>
        <taxon>Eukaryota</taxon>
        <taxon>Fungi</taxon>
        <taxon>Dikarya</taxon>
        <taxon>Ascomycota</taxon>
        <taxon>Pezizomycotina</taxon>
        <taxon>Dothideomycetes</taxon>
        <taxon>Dothideomycetidae</taxon>
        <taxon>Mycosphaerellales</taxon>
        <taxon>Extremaceae</taxon>
        <taxon>Extremus</taxon>
    </lineage>
</organism>
<accession>A0AAJ0LWE2</accession>
<dbReference type="Proteomes" id="UP001271007">
    <property type="component" value="Unassembled WGS sequence"/>
</dbReference>
<evidence type="ECO:0000256" key="4">
    <source>
        <dbReference type="SAM" id="MobiDB-lite"/>
    </source>
</evidence>
<dbReference type="InterPro" id="IPR051356">
    <property type="entry name" value="SOX/SOX-like_TF"/>
</dbReference>
<evidence type="ECO:0000256" key="2">
    <source>
        <dbReference type="ARBA" id="ARBA00023242"/>
    </source>
</evidence>
<evidence type="ECO:0000313" key="7">
    <source>
        <dbReference type="Proteomes" id="UP001271007"/>
    </source>
</evidence>
<gene>
    <name evidence="6" type="ORF">LTR09_001770</name>
</gene>
<feature type="region of interest" description="Disordered" evidence="4">
    <location>
        <begin position="285"/>
        <end position="304"/>
    </location>
</feature>
<keyword evidence="7" id="KW-1185">Reference proteome</keyword>
<keyword evidence="1 3" id="KW-0238">DNA-binding</keyword>
<evidence type="ECO:0000313" key="6">
    <source>
        <dbReference type="EMBL" id="KAK3057586.1"/>
    </source>
</evidence>
<feature type="compositionally biased region" description="Polar residues" evidence="4">
    <location>
        <begin position="422"/>
        <end position="431"/>
    </location>
</feature>
<dbReference type="SMART" id="SM00398">
    <property type="entry name" value="HMG"/>
    <property type="match status" value="1"/>
</dbReference>
<feature type="compositionally biased region" description="Basic and acidic residues" evidence="4">
    <location>
        <begin position="285"/>
        <end position="296"/>
    </location>
</feature>
<dbReference type="SUPFAM" id="SSF47095">
    <property type="entry name" value="HMG-box"/>
    <property type="match status" value="1"/>
</dbReference>
<dbReference type="InterPro" id="IPR036910">
    <property type="entry name" value="HMG_box_dom_sf"/>
</dbReference>
<dbReference type="GO" id="GO:0005634">
    <property type="term" value="C:nucleus"/>
    <property type="evidence" value="ECO:0007669"/>
    <property type="project" value="UniProtKB-UniRule"/>
</dbReference>
<dbReference type="InterPro" id="IPR009071">
    <property type="entry name" value="HMG_box_dom"/>
</dbReference>
<dbReference type="PANTHER" id="PTHR45789">
    <property type="entry name" value="FI18025P1"/>
    <property type="match status" value="1"/>
</dbReference>
<evidence type="ECO:0000259" key="5">
    <source>
        <dbReference type="PROSITE" id="PS50118"/>
    </source>
</evidence>
<comment type="caution">
    <text evidence="6">The sequence shown here is derived from an EMBL/GenBank/DDBJ whole genome shotgun (WGS) entry which is preliminary data.</text>
</comment>
<evidence type="ECO:0000256" key="3">
    <source>
        <dbReference type="PROSITE-ProRule" id="PRU00267"/>
    </source>
</evidence>
<dbReference type="Pfam" id="PF00505">
    <property type="entry name" value="HMG_box"/>
    <property type="match status" value="1"/>
</dbReference>
<feature type="domain" description="HMG box" evidence="5">
    <location>
        <begin position="230"/>
        <end position="298"/>
    </location>
</feature>
<feature type="compositionally biased region" description="Low complexity" evidence="4">
    <location>
        <begin position="127"/>
        <end position="137"/>
    </location>
</feature>
<sequence>MQQNFNLTEGMDDMNQFMGDPANAAMLNDPSLSMGDATGNGYVDPTTAFDANMNQPYYGGMTAMPAPTPTGPYMPALPVIPQNPMPDMSMGPSYKPVVGWYYPVIQAPAPMATPSAFGMPQVGFPPSAAPTASAVPSRVNTPAQGAVGKRPNNKRKYGPAAFLEERARTQDPSAQAQPTGDAVYTSAAKERADRANAQNHAAQGVGAWRKRDRASIVQACVCTGKDAAKIKRPRNAFIIYRSAQASKLFKELGRKDNQNVSKLAGQAWKQESKEVKEQYHRLAEEEKARHKREHPEYQYQPGLTNKNRFGSQSCTCGAFAANMAALQAKKGEQGIDDEDDEINAEADDDEFDFGAAPAGYQPAYQAPAANMQPTIPHDPAQWMTADQVAALQSAMSQKRKRTSAEEAANDPNAPISKRLRSHSNSPPTTFTEYQEFPASYDILGALFPEQAGQSLNQPQKRRPSPIITAPHQPAAAVASPTPPPGPVAAGDSPARNTRSKSRASQELEDEFRAAAAGTEDPLAEVDWNAFTADEAFGDDGEEVVASMSRRQSPRKSPKNTSPMGSGGEKTPGSGKGLRSQGGS</sequence>
<feature type="DNA-binding region" description="HMG box" evidence="3">
    <location>
        <begin position="230"/>
        <end position="298"/>
    </location>
</feature>
<dbReference type="EMBL" id="JAWDJX010000003">
    <property type="protein sequence ID" value="KAK3057586.1"/>
    <property type="molecule type" value="Genomic_DNA"/>
</dbReference>
<evidence type="ECO:0000256" key="1">
    <source>
        <dbReference type="ARBA" id="ARBA00023125"/>
    </source>
</evidence>
<reference evidence="6" key="1">
    <citation type="submission" date="2023-04" db="EMBL/GenBank/DDBJ databases">
        <title>Black Yeasts Isolated from many extreme environments.</title>
        <authorList>
            <person name="Coleine C."/>
            <person name="Stajich J.E."/>
            <person name="Selbmann L."/>
        </authorList>
    </citation>
    <scope>NUCLEOTIDE SEQUENCE</scope>
    <source>
        <strain evidence="6">CCFEE 5312</strain>
    </source>
</reference>
<keyword evidence="2 3" id="KW-0539">Nucleus</keyword>
<protein>
    <recommendedName>
        <fullName evidence="5">HMG box domain-containing protein</fullName>
    </recommendedName>
</protein>
<feature type="compositionally biased region" description="Gly residues" evidence="4">
    <location>
        <begin position="564"/>
        <end position="583"/>
    </location>
</feature>